<gene>
    <name evidence="1" type="ORF">HDG40_004181</name>
</gene>
<protein>
    <submittedName>
        <fullName evidence="1">Uncharacterized protein</fullName>
    </submittedName>
</protein>
<accession>A0A7W8V7R7</accession>
<organism evidence="1 2">
    <name type="scientific">Paraburkholderia atlantica</name>
    <dbReference type="NCBI Taxonomy" id="2654982"/>
    <lineage>
        <taxon>Bacteria</taxon>
        <taxon>Pseudomonadati</taxon>
        <taxon>Pseudomonadota</taxon>
        <taxon>Betaproteobacteria</taxon>
        <taxon>Burkholderiales</taxon>
        <taxon>Burkholderiaceae</taxon>
        <taxon>Paraburkholderia</taxon>
    </lineage>
</organism>
<evidence type="ECO:0000313" key="1">
    <source>
        <dbReference type="EMBL" id="MBB5426008.1"/>
    </source>
</evidence>
<sequence>MHDAAFDQNDARERFINVVEQTRRVDLVAREDLFEPSDRVIECRRNFLAERNGRDLADDAEACGNPCIALRQVDAESGCKYRDVIDLFSKQTDVVASGRQRKHATRRDRSVRRFESDDAAKCRWNTDGAARIGTHSCPDGTGRNRNGSAAARTAWNTRDVQRIQGIAEPRAGSCHTPREFMSGRLPDDDRALLHQDLHHIGIDGRHVTDISGGTIAGLDAPGIDQILDGDGEPFKQTRPVFFVAAIALGGGLQRTVPIDRRESIEGSLAGFDVFERLLCQRRCSGLLRGKRIERLAKH</sequence>
<keyword evidence="2" id="KW-1185">Reference proteome</keyword>
<dbReference type="Proteomes" id="UP000592780">
    <property type="component" value="Unassembled WGS sequence"/>
</dbReference>
<name>A0A7W8V7R7_PARAM</name>
<dbReference type="EMBL" id="JACHDD010000006">
    <property type="protein sequence ID" value="MBB5426008.1"/>
    <property type="molecule type" value="Genomic_DNA"/>
</dbReference>
<reference evidence="1 2" key="1">
    <citation type="submission" date="2020-08" db="EMBL/GenBank/DDBJ databases">
        <title>Genomic Encyclopedia of Type Strains, Phase IV (KMG-V): Genome sequencing to study the core and pangenomes of soil and plant-associated prokaryotes.</title>
        <authorList>
            <person name="Whitman W."/>
        </authorList>
    </citation>
    <scope>NUCLEOTIDE SEQUENCE [LARGE SCALE GENOMIC DNA]</scope>
    <source>
        <strain evidence="1 2">JPY158</strain>
    </source>
</reference>
<proteinExistence type="predicted"/>
<dbReference type="AlphaFoldDB" id="A0A7W8V7R7"/>
<comment type="caution">
    <text evidence="1">The sequence shown here is derived from an EMBL/GenBank/DDBJ whole genome shotgun (WGS) entry which is preliminary data.</text>
</comment>
<evidence type="ECO:0000313" key="2">
    <source>
        <dbReference type="Proteomes" id="UP000592780"/>
    </source>
</evidence>